<protein>
    <submittedName>
        <fullName evidence="1">Uncharacterized protein</fullName>
    </submittedName>
</protein>
<organism evidence="1 2">
    <name type="scientific">Chiloscyllium punctatum</name>
    <name type="common">Brownbanded bambooshark</name>
    <name type="synonym">Hemiscyllium punctatum</name>
    <dbReference type="NCBI Taxonomy" id="137246"/>
    <lineage>
        <taxon>Eukaryota</taxon>
        <taxon>Metazoa</taxon>
        <taxon>Chordata</taxon>
        <taxon>Craniata</taxon>
        <taxon>Vertebrata</taxon>
        <taxon>Chondrichthyes</taxon>
        <taxon>Elasmobranchii</taxon>
        <taxon>Galeomorphii</taxon>
        <taxon>Galeoidea</taxon>
        <taxon>Orectolobiformes</taxon>
        <taxon>Hemiscylliidae</taxon>
        <taxon>Chiloscyllium</taxon>
    </lineage>
</organism>
<gene>
    <name evidence="1" type="ORF">chiPu_0022395</name>
</gene>
<evidence type="ECO:0000313" key="1">
    <source>
        <dbReference type="EMBL" id="GCC16294.1"/>
    </source>
</evidence>
<dbReference type="Proteomes" id="UP000287033">
    <property type="component" value="Unassembled WGS sequence"/>
</dbReference>
<feature type="non-terminal residue" evidence="1">
    <location>
        <position position="1"/>
    </location>
</feature>
<reference evidence="1 2" key="1">
    <citation type="journal article" date="2018" name="Nat. Ecol. Evol.">
        <title>Shark genomes provide insights into elasmobranch evolution and the origin of vertebrates.</title>
        <authorList>
            <person name="Hara Y"/>
            <person name="Yamaguchi K"/>
            <person name="Onimaru K"/>
            <person name="Kadota M"/>
            <person name="Koyanagi M"/>
            <person name="Keeley SD"/>
            <person name="Tatsumi K"/>
            <person name="Tanaka K"/>
            <person name="Motone F"/>
            <person name="Kageyama Y"/>
            <person name="Nozu R"/>
            <person name="Adachi N"/>
            <person name="Nishimura O"/>
            <person name="Nakagawa R"/>
            <person name="Tanegashima C"/>
            <person name="Kiyatake I"/>
            <person name="Matsumoto R"/>
            <person name="Murakumo K"/>
            <person name="Nishida K"/>
            <person name="Terakita A"/>
            <person name="Kuratani S"/>
            <person name="Sato K"/>
            <person name="Hyodo S Kuraku.S."/>
        </authorList>
    </citation>
    <scope>NUCLEOTIDE SEQUENCE [LARGE SCALE GENOMIC DNA]</scope>
</reference>
<dbReference type="AlphaFoldDB" id="A0A401RDR8"/>
<sequence length="35" mass="3911">PKSNQEEEAGTPCLRCALIDLSCCQLWTLDHGIYC</sequence>
<keyword evidence="2" id="KW-1185">Reference proteome</keyword>
<comment type="caution">
    <text evidence="1">The sequence shown here is derived from an EMBL/GenBank/DDBJ whole genome shotgun (WGS) entry which is preliminary data.</text>
</comment>
<accession>A0A401RDR8</accession>
<proteinExistence type="predicted"/>
<name>A0A401RDR8_CHIPU</name>
<dbReference type="EMBL" id="BEZZ01007523">
    <property type="protein sequence ID" value="GCC16294.1"/>
    <property type="molecule type" value="Genomic_DNA"/>
</dbReference>
<evidence type="ECO:0000313" key="2">
    <source>
        <dbReference type="Proteomes" id="UP000287033"/>
    </source>
</evidence>